<dbReference type="PANTHER" id="PTHR31635">
    <property type="entry name" value="REVERSE TRANSCRIPTASE DOMAIN-CONTAINING PROTEIN-RELATED"/>
    <property type="match status" value="1"/>
</dbReference>
<proteinExistence type="predicted"/>
<dbReference type="InterPro" id="IPR000477">
    <property type="entry name" value="RT_dom"/>
</dbReference>
<dbReference type="GO" id="GO:0003964">
    <property type="term" value="F:RNA-directed DNA polymerase activity"/>
    <property type="evidence" value="ECO:0007669"/>
    <property type="project" value="UniProtKB-KW"/>
</dbReference>
<sequence length="249" mass="27876">MQEVTQDEVVRGIASLNRQKAARPHGRNNDLLKDAQALLVPVVLGIANELLKGVQPPSSFLDDLIIPLQKKIMATRMQAILGGAIGELQQGFVHGRNMLKTVMMVVAILRTAQREPETSVGESRAIVLLDFKKAYVTVVHDFLFMVMRKFGFATDFVEMIQRLHQGTTAKFLVNGELSEPIPIQTGIRQGCPLAPLLFILAAEILRIAIQADHSLQRIEIPNGQGSRHKFQHLWTIEQSFWSKPRTSRK</sequence>
<evidence type="ECO:0000313" key="3">
    <source>
        <dbReference type="Proteomes" id="UP000198211"/>
    </source>
</evidence>
<dbReference type="OrthoDB" id="126439at2759"/>
<dbReference type="AlphaFoldDB" id="A0A225UEL4"/>
<keyword evidence="2" id="KW-0548">Nucleotidyltransferase</keyword>
<gene>
    <name evidence="2" type="ORF">PHMEG_00039846</name>
</gene>
<evidence type="ECO:0000313" key="2">
    <source>
        <dbReference type="EMBL" id="OWY91534.1"/>
    </source>
</evidence>
<dbReference type="STRING" id="4795.A0A225UEL4"/>
<keyword evidence="3" id="KW-1185">Reference proteome</keyword>
<keyword evidence="2" id="KW-0808">Transferase</keyword>
<protein>
    <submittedName>
        <fullName evidence="2">Reverse transcriptase</fullName>
    </submittedName>
</protein>
<dbReference type="PANTHER" id="PTHR31635:SF196">
    <property type="entry name" value="REVERSE TRANSCRIPTASE DOMAIN-CONTAINING PROTEIN-RELATED"/>
    <property type="match status" value="1"/>
</dbReference>
<dbReference type="Pfam" id="PF00078">
    <property type="entry name" value="RVT_1"/>
    <property type="match status" value="1"/>
</dbReference>
<feature type="domain" description="Reverse transcriptase" evidence="1">
    <location>
        <begin position="71"/>
        <end position="205"/>
    </location>
</feature>
<reference evidence="3" key="1">
    <citation type="submission" date="2017-03" db="EMBL/GenBank/DDBJ databases">
        <title>Phytopthora megakarya and P. palmivora, two closely related causual agents of cacao black pod achieved similar genome size and gene model numbers by different mechanisms.</title>
        <authorList>
            <person name="Ali S."/>
            <person name="Shao J."/>
            <person name="Larry D.J."/>
            <person name="Kronmiller B."/>
            <person name="Shen D."/>
            <person name="Strem M.D."/>
            <person name="Melnick R.L."/>
            <person name="Guiltinan M.J."/>
            <person name="Tyler B.M."/>
            <person name="Meinhardt L.W."/>
            <person name="Bailey B.A."/>
        </authorList>
    </citation>
    <scope>NUCLEOTIDE SEQUENCE [LARGE SCALE GENOMIC DNA]</scope>
    <source>
        <strain evidence="3">zdho120</strain>
    </source>
</reference>
<name>A0A225UEL4_9STRA</name>
<organism evidence="2 3">
    <name type="scientific">Phytophthora megakarya</name>
    <dbReference type="NCBI Taxonomy" id="4795"/>
    <lineage>
        <taxon>Eukaryota</taxon>
        <taxon>Sar</taxon>
        <taxon>Stramenopiles</taxon>
        <taxon>Oomycota</taxon>
        <taxon>Peronosporomycetes</taxon>
        <taxon>Peronosporales</taxon>
        <taxon>Peronosporaceae</taxon>
        <taxon>Phytophthora</taxon>
    </lineage>
</organism>
<dbReference type="Proteomes" id="UP000198211">
    <property type="component" value="Unassembled WGS sequence"/>
</dbReference>
<comment type="caution">
    <text evidence="2">The sequence shown here is derived from an EMBL/GenBank/DDBJ whole genome shotgun (WGS) entry which is preliminary data.</text>
</comment>
<evidence type="ECO:0000259" key="1">
    <source>
        <dbReference type="Pfam" id="PF00078"/>
    </source>
</evidence>
<dbReference type="EMBL" id="NBNE01020010">
    <property type="protein sequence ID" value="OWY91534.1"/>
    <property type="molecule type" value="Genomic_DNA"/>
</dbReference>
<accession>A0A225UEL4</accession>
<keyword evidence="2" id="KW-0695">RNA-directed DNA polymerase</keyword>